<proteinExistence type="predicted"/>
<protein>
    <submittedName>
        <fullName evidence="1">Uncharacterized protein</fullName>
    </submittedName>
</protein>
<dbReference type="Proteomes" id="UP000499080">
    <property type="component" value="Unassembled WGS sequence"/>
</dbReference>
<feature type="non-terminal residue" evidence="1">
    <location>
        <position position="72"/>
    </location>
</feature>
<evidence type="ECO:0000313" key="1">
    <source>
        <dbReference type="EMBL" id="GBN69695.1"/>
    </source>
</evidence>
<name>A0A4Y2R318_ARAVE</name>
<evidence type="ECO:0000313" key="2">
    <source>
        <dbReference type="Proteomes" id="UP000499080"/>
    </source>
</evidence>
<keyword evidence="2" id="KW-1185">Reference proteome</keyword>
<accession>A0A4Y2R318</accession>
<sequence length="72" mass="8242">MQQKIDLLPTRENRGMQQKIDLLPTRENRGMEQKIDLLPTRENRGISSQRVKSIFEISSAPNLKHKEAAVAS</sequence>
<organism evidence="1 2">
    <name type="scientific">Araneus ventricosus</name>
    <name type="common">Orbweaver spider</name>
    <name type="synonym">Epeira ventricosa</name>
    <dbReference type="NCBI Taxonomy" id="182803"/>
    <lineage>
        <taxon>Eukaryota</taxon>
        <taxon>Metazoa</taxon>
        <taxon>Ecdysozoa</taxon>
        <taxon>Arthropoda</taxon>
        <taxon>Chelicerata</taxon>
        <taxon>Arachnida</taxon>
        <taxon>Araneae</taxon>
        <taxon>Araneomorphae</taxon>
        <taxon>Entelegynae</taxon>
        <taxon>Araneoidea</taxon>
        <taxon>Araneidae</taxon>
        <taxon>Araneus</taxon>
    </lineage>
</organism>
<reference evidence="1 2" key="1">
    <citation type="journal article" date="2019" name="Sci. Rep.">
        <title>Orb-weaving spider Araneus ventricosus genome elucidates the spidroin gene catalogue.</title>
        <authorList>
            <person name="Kono N."/>
            <person name="Nakamura H."/>
            <person name="Ohtoshi R."/>
            <person name="Moran D.A.P."/>
            <person name="Shinohara A."/>
            <person name="Yoshida Y."/>
            <person name="Fujiwara M."/>
            <person name="Mori M."/>
            <person name="Tomita M."/>
            <person name="Arakawa K."/>
        </authorList>
    </citation>
    <scope>NUCLEOTIDE SEQUENCE [LARGE SCALE GENOMIC DNA]</scope>
</reference>
<comment type="caution">
    <text evidence="1">The sequence shown here is derived from an EMBL/GenBank/DDBJ whole genome shotgun (WGS) entry which is preliminary data.</text>
</comment>
<gene>
    <name evidence="1" type="ORF">AVEN_107835_1</name>
</gene>
<dbReference type="EMBL" id="BGPR01015544">
    <property type="protein sequence ID" value="GBN69695.1"/>
    <property type="molecule type" value="Genomic_DNA"/>
</dbReference>
<dbReference type="AlphaFoldDB" id="A0A4Y2R318"/>